<accession>A0A060R9M9</accession>
<name>A0A060R9M9_9BACT</name>
<dbReference type="InterPro" id="IPR053842">
    <property type="entry name" value="NikA-like"/>
</dbReference>
<evidence type="ECO:0000313" key="2">
    <source>
        <dbReference type="Proteomes" id="UP000027616"/>
    </source>
</evidence>
<protein>
    <submittedName>
        <fullName evidence="1">Mobilization protein BmgB</fullName>
    </submittedName>
</protein>
<dbReference type="PATRIC" id="fig|1433126.3.peg.380"/>
<proteinExistence type="predicted"/>
<dbReference type="STRING" id="1433126.BN938_0383"/>
<dbReference type="EMBL" id="HG934468">
    <property type="protein sequence ID" value="CDN30488.1"/>
    <property type="molecule type" value="Genomic_DNA"/>
</dbReference>
<evidence type="ECO:0000313" key="1">
    <source>
        <dbReference type="EMBL" id="CDN30488.1"/>
    </source>
</evidence>
<organism evidence="1 2">
    <name type="scientific">Mucinivorans hirudinis</name>
    <dbReference type="NCBI Taxonomy" id="1433126"/>
    <lineage>
        <taxon>Bacteria</taxon>
        <taxon>Pseudomonadati</taxon>
        <taxon>Bacteroidota</taxon>
        <taxon>Bacteroidia</taxon>
        <taxon>Bacteroidales</taxon>
        <taxon>Rikenellaceae</taxon>
        <taxon>Mucinivorans</taxon>
    </lineage>
</organism>
<dbReference type="AlphaFoldDB" id="A0A060R9M9"/>
<dbReference type="Pfam" id="PF21983">
    <property type="entry name" value="NikA-like"/>
    <property type="match status" value="1"/>
</dbReference>
<dbReference type="KEGG" id="rbc:BN938_0383"/>
<dbReference type="OrthoDB" id="3268254at2"/>
<sequence>MTNKLSKAEILRKNRNNNGRPRLPLAQKRDFRMSVKFTGDEYFALQEKARLAGISVSEFVRAAMQKCEVRERIKAPQLKHLLQLTGMANNLNQIARQANAAGYLSVKRDCETIAKSIDELLNSIENDG</sequence>
<reference evidence="1 2" key="1">
    <citation type="journal article" date="2015" name="Genome Announc.">
        <title>Complete Genome Sequence of the Novel Leech Symbiont Mucinivorans hirudinis M3T.</title>
        <authorList>
            <person name="Nelson M.C."/>
            <person name="Bomar L."/>
            <person name="Graf J."/>
        </authorList>
    </citation>
    <scope>NUCLEOTIDE SEQUENCE [LARGE SCALE GENOMIC DNA]</scope>
    <source>
        <strain evidence="2">M3</strain>
    </source>
</reference>
<keyword evidence="2" id="KW-1185">Reference proteome</keyword>
<dbReference type="HOGENOM" id="CLU_096411_3_2_10"/>
<dbReference type="eggNOG" id="ENOG5032ZV1">
    <property type="taxonomic scope" value="Bacteria"/>
</dbReference>
<dbReference type="Proteomes" id="UP000027616">
    <property type="component" value="Chromosome I"/>
</dbReference>
<gene>
    <name evidence="1" type="ORF">BN938_0383</name>
</gene>